<sequence>MSRPTELVIEPRNGKPADSCVILLHGLGADGHDFEPLVPALDLPPDLAVRFVLPHAPSLPVTINGGMVMPAWYDILEMDLGRRVDEAQLKASAKRVHRLIDAEIDKGIDSQRIVLAGFSQGGAVAYQAALTYPRPLAGLLAMSTYFATADSIELHEANRGLVIEAHHGSFDPVVPESLGREGAERAREMGYEVNYRRYPMQHSLCPQQVADICPWLAQRLAKE</sequence>
<feature type="domain" description="Phospholipase/carboxylesterase/thioesterase" evidence="3">
    <location>
        <begin position="14"/>
        <end position="216"/>
    </location>
</feature>
<dbReference type="EMBL" id="BMXS01000038">
    <property type="protein sequence ID" value="GGY10357.1"/>
    <property type="molecule type" value="Genomic_DNA"/>
</dbReference>
<dbReference type="PANTHER" id="PTHR10655">
    <property type="entry name" value="LYSOPHOSPHOLIPASE-RELATED"/>
    <property type="match status" value="1"/>
</dbReference>
<accession>A0ABQ2ZC26</accession>
<evidence type="ECO:0000256" key="2">
    <source>
        <dbReference type="ARBA" id="ARBA00022801"/>
    </source>
</evidence>
<keyword evidence="5" id="KW-1185">Reference proteome</keyword>
<dbReference type="SUPFAM" id="SSF53474">
    <property type="entry name" value="alpha/beta-Hydrolases"/>
    <property type="match status" value="1"/>
</dbReference>
<evidence type="ECO:0000313" key="4">
    <source>
        <dbReference type="EMBL" id="GGY10357.1"/>
    </source>
</evidence>
<comment type="caution">
    <text evidence="4">The sequence shown here is derived from an EMBL/GenBank/DDBJ whole genome shotgun (WGS) entry which is preliminary data.</text>
</comment>
<gene>
    <name evidence="4" type="ORF">GCM10007160_41990</name>
</gene>
<reference evidence="5" key="1">
    <citation type="journal article" date="2019" name="Int. J. Syst. Evol. Microbiol.">
        <title>The Global Catalogue of Microorganisms (GCM) 10K type strain sequencing project: providing services to taxonomists for standard genome sequencing and annotation.</title>
        <authorList>
            <consortium name="The Broad Institute Genomics Platform"/>
            <consortium name="The Broad Institute Genome Sequencing Center for Infectious Disease"/>
            <person name="Wu L."/>
            <person name="Ma J."/>
        </authorList>
    </citation>
    <scope>NUCLEOTIDE SEQUENCE [LARGE SCALE GENOMIC DNA]</scope>
    <source>
        <strain evidence="5">KCTC 22228</strain>
    </source>
</reference>
<dbReference type="Gene3D" id="3.40.50.1820">
    <property type="entry name" value="alpha/beta hydrolase"/>
    <property type="match status" value="1"/>
</dbReference>
<organism evidence="4 5">
    <name type="scientific">Litchfieldella qijiaojingensis</name>
    <dbReference type="NCBI Taxonomy" id="980347"/>
    <lineage>
        <taxon>Bacteria</taxon>
        <taxon>Pseudomonadati</taxon>
        <taxon>Pseudomonadota</taxon>
        <taxon>Gammaproteobacteria</taxon>
        <taxon>Oceanospirillales</taxon>
        <taxon>Halomonadaceae</taxon>
        <taxon>Litchfieldella</taxon>
    </lineage>
</organism>
<comment type="similarity">
    <text evidence="1">Belongs to the AB hydrolase superfamily. AB hydrolase 2 family.</text>
</comment>
<evidence type="ECO:0000313" key="5">
    <source>
        <dbReference type="Proteomes" id="UP000653056"/>
    </source>
</evidence>
<protein>
    <submittedName>
        <fullName evidence="4">Phospholipase/carboxylesterase</fullName>
    </submittedName>
</protein>
<dbReference type="Proteomes" id="UP000653056">
    <property type="component" value="Unassembled WGS sequence"/>
</dbReference>
<dbReference type="Pfam" id="PF02230">
    <property type="entry name" value="Abhydrolase_2"/>
    <property type="match status" value="1"/>
</dbReference>
<evidence type="ECO:0000259" key="3">
    <source>
        <dbReference type="Pfam" id="PF02230"/>
    </source>
</evidence>
<evidence type="ECO:0000256" key="1">
    <source>
        <dbReference type="ARBA" id="ARBA00006499"/>
    </source>
</evidence>
<keyword evidence="2" id="KW-0378">Hydrolase</keyword>
<dbReference type="InterPro" id="IPR003140">
    <property type="entry name" value="PLipase/COase/thioEstase"/>
</dbReference>
<dbReference type="RefSeq" id="WP_189472776.1">
    <property type="nucleotide sequence ID" value="NZ_BMXS01000038.1"/>
</dbReference>
<dbReference type="InterPro" id="IPR050565">
    <property type="entry name" value="LYPA1-2/EST-like"/>
</dbReference>
<dbReference type="InterPro" id="IPR029058">
    <property type="entry name" value="AB_hydrolase_fold"/>
</dbReference>
<dbReference type="PANTHER" id="PTHR10655:SF17">
    <property type="entry name" value="LYSOPHOSPHOLIPASE-LIKE PROTEIN 1"/>
    <property type="match status" value="1"/>
</dbReference>
<name>A0ABQ2ZC26_9GAMM</name>
<proteinExistence type="inferred from homology"/>